<keyword evidence="1" id="KW-0732">Signal</keyword>
<dbReference type="EMBL" id="APSA01000007">
    <property type="protein sequence ID" value="ENX37607.1"/>
    <property type="molecule type" value="Genomic_DNA"/>
</dbReference>
<dbReference type="SUPFAM" id="SSF56935">
    <property type="entry name" value="Porins"/>
    <property type="match status" value="1"/>
</dbReference>
<dbReference type="Gene3D" id="2.40.160.60">
    <property type="entry name" value="Outer membrane protein transport protein (OMPP1/FadL/TodX)"/>
    <property type="match status" value="1"/>
</dbReference>
<evidence type="ECO:0000256" key="1">
    <source>
        <dbReference type="SAM" id="SignalP"/>
    </source>
</evidence>
<reference evidence="2 4" key="1">
    <citation type="submission" date="2013-02" db="EMBL/GenBank/DDBJ databases">
        <title>The Genome Sequence of Acinetobacter sp. NIPH 3623.</title>
        <authorList>
            <consortium name="The Broad Institute Genome Sequencing Platform"/>
            <consortium name="The Broad Institute Genome Sequencing Center for Infectious Disease"/>
            <person name="Cerqueira G."/>
            <person name="Feldgarden M."/>
            <person name="Courvalin P."/>
            <person name="Perichon B."/>
            <person name="Grillot-Courvalin C."/>
            <person name="Clermont D."/>
            <person name="Rocha E."/>
            <person name="Yoon E.-J."/>
            <person name="Nemec A."/>
            <person name="Walker B."/>
            <person name="Young S.K."/>
            <person name="Zeng Q."/>
            <person name="Gargeya S."/>
            <person name="Fitzgerald M."/>
            <person name="Haas B."/>
            <person name="Abouelleil A."/>
            <person name="Alvarado L."/>
            <person name="Arachchi H.M."/>
            <person name="Berlin A.M."/>
            <person name="Chapman S.B."/>
            <person name="Dewar J."/>
            <person name="Goldberg J."/>
            <person name="Griggs A."/>
            <person name="Gujja S."/>
            <person name="Hansen M."/>
            <person name="Howarth C."/>
            <person name="Imamovic A."/>
            <person name="Larimer J."/>
            <person name="McCowan C."/>
            <person name="Murphy C."/>
            <person name="Neiman D."/>
            <person name="Pearson M."/>
            <person name="Priest M."/>
            <person name="Roberts A."/>
            <person name="Saif S."/>
            <person name="Shea T."/>
            <person name="Sisk P."/>
            <person name="Sykes S."/>
            <person name="Wortman J."/>
            <person name="Nusbaum C."/>
            <person name="Birren B."/>
        </authorList>
    </citation>
    <scope>NUCLEOTIDE SEQUENCE [LARGE SCALE GENOMIC DNA]</scope>
    <source>
        <strain evidence="2 4">NIPH 3623</strain>
    </source>
</reference>
<reference evidence="3" key="3">
    <citation type="submission" date="2024-03" db="EMBL/GenBank/DDBJ databases">
        <authorList>
            <person name="Sun Q."/>
            <person name="Sedlacek I."/>
        </authorList>
    </citation>
    <scope>NUCLEOTIDE SEQUENCE</scope>
    <source>
        <strain evidence="3">CCM 8635</strain>
    </source>
</reference>
<protein>
    <recommendedName>
        <fullName evidence="6">Transporter</fullName>
    </recommendedName>
</protein>
<evidence type="ECO:0008006" key="6">
    <source>
        <dbReference type="Google" id="ProtNLM"/>
    </source>
</evidence>
<keyword evidence="4" id="KW-1185">Reference proteome</keyword>
<comment type="caution">
    <text evidence="2">The sequence shown here is derived from an EMBL/GenBank/DDBJ whole genome shotgun (WGS) entry which is preliminary data.</text>
</comment>
<evidence type="ECO:0000313" key="2">
    <source>
        <dbReference type="EMBL" id="ENX37607.1"/>
    </source>
</evidence>
<dbReference type="EMBL" id="BMDA01000001">
    <property type="protein sequence ID" value="GGH26316.1"/>
    <property type="molecule type" value="Genomic_DNA"/>
</dbReference>
<dbReference type="STRING" id="1217698.F888_02948"/>
<gene>
    <name evidence="2" type="ORF">F888_02948</name>
    <name evidence="3" type="ORF">GCM10007354_03680</name>
</gene>
<evidence type="ECO:0000313" key="3">
    <source>
        <dbReference type="EMBL" id="GGH26316.1"/>
    </source>
</evidence>
<dbReference type="Proteomes" id="UP000652691">
    <property type="component" value="Unassembled WGS sequence"/>
</dbReference>
<organism evidence="2 4">
    <name type="scientific">Acinetobacter courvalinii</name>
    <dbReference type="NCBI Taxonomy" id="280147"/>
    <lineage>
        <taxon>Bacteria</taxon>
        <taxon>Pseudomonadati</taxon>
        <taxon>Pseudomonadota</taxon>
        <taxon>Gammaproteobacteria</taxon>
        <taxon>Moraxellales</taxon>
        <taxon>Moraxellaceae</taxon>
        <taxon>Acinetobacter</taxon>
    </lineage>
</organism>
<evidence type="ECO:0000313" key="5">
    <source>
        <dbReference type="Proteomes" id="UP000652691"/>
    </source>
</evidence>
<accession>N9REP4</accession>
<dbReference type="PATRIC" id="fig|1217698.3.peg.2884"/>
<proteinExistence type="predicted"/>
<dbReference type="AlphaFoldDB" id="N9REP4"/>
<dbReference type="Proteomes" id="UP000013200">
    <property type="component" value="Unassembled WGS sequence"/>
</dbReference>
<feature type="signal peptide" evidence="1">
    <location>
        <begin position="1"/>
        <end position="23"/>
    </location>
</feature>
<dbReference type="HOGENOM" id="CLU_039022_1_0_6"/>
<feature type="chain" id="PRO_5044737375" description="Transporter" evidence="1">
    <location>
        <begin position="24"/>
        <end position="413"/>
    </location>
</feature>
<dbReference type="GeneID" id="80102941"/>
<name>N9REP4_9GAMM</name>
<evidence type="ECO:0000313" key="4">
    <source>
        <dbReference type="Proteomes" id="UP000013200"/>
    </source>
</evidence>
<reference evidence="3 5" key="2">
    <citation type="journal article" date="2014" name="Int. J. Syst. Evol. Microbiol.">
        <title>Complete genome sequence of Corynebacterium casei LMG S-19264T (=DSM 44701T), isolated from a smear-ripened cheese.</title>
        <authorList>
            <consortium name="US DOE Joint Genome Institute (JGI-PGF)"/>
            <person name="Walter F."/>
            <person name="Albersmeier A."/>
            <person name="Kalinowski J."/>
            <person name="Ruckert C."/>
        </authorList>
    </citation>
    <scope>NUCLEOTIDE SEQUENCE [LARGE SCALE GENOMIC DNA]</scope>
    <source>
        <strain evidence="3 5">CCM 8635</strain>
    </source>
</reference>
<sequence>MKFNSFLFYIISSVFTTSGYASALDVSGQSILPFLEKGNYTEASVIAVKPKVSGKIRNNPQLLGGSSDFNTGDMAKSFSYYNAALKIQLNELLSFGLIYDQPFGANVLYPIKQNNTYSINSPLTQGTSVDVESQNISMIFGIEPYKNFQFYFGPTYQSIKGDVSLRGNAYTTFFNGYNADFKEDSAIGWLAGVRYKIPEIELKLAATYRSKIKHEMIVNEALHSQPLNEVSFEKTNIVTPQSINIDFQTGINQTTLAFVNLRWVNWRDFNIRPRQFGAISETITAGLSNGAYKEGFDLDSHQKNQLYAAIGLGHQLTEKTSVGTEVSWDSGTGNPTSSLNPTKGAWGFGLGLQFNPTLNYFISTGVKYYWLGDAVAEDGTFYLPIDGIKQNAEQADFRNNSTIAYSFKIGYHF</sequence>
<dbReference type="RefSeq" id="WP_005287554.1">
    <property type="nucleotide sequence ID" value="NZ_BMDA01000001.1"/>
</dbReference>